<organism evidence="1 2">
    <name type="scientific">Cryptosporidium muris (strain RN66)</name>
    <dbReference type="NCBI Taxonomy" id="441375"/>
    <lineage>
        <taxon>Eukaryota</taxon>
        <taxon>Sar</taxon>
        <taxon>Alveolata</taxon>
        <taxon>Apicomplexa</taxon>
        <taxon>Conoidasida</taxon>
        <taxon>Coccidia</taxon>
        <taxon>Eucoccidiorida</taxon>
        <taxon>Eimeriorina</taxon>
        <taxon>Cryptosporidiidae</taxon>
        <taxon>Cryptosporidium</taxon>
    </lineage>
</organism>
<dbReference type="AlphaFoldDB" id="B6ADV0"/>
<dbReference type="VEuPathDB" id="CryptoDB:CMU_008820"/>
<dbReference type="GeneID" id="6995973"/>
<dbReference type="OrthoDB" id="340685at2759"/>
<name>B6ADV0_CRYMR</name>
<gene>
    <name evidence="1" type="ORF">CMU_008820</name>
</gene>
<sequence>MKDVLIKMNSGDILGDSNKMNIYERNTGTLSDCSENRVESLGLDDKINNTVEESLVGEADVEINGDLLYNDLQRKDRELISSVDEDSLNVIKNTKKSNNIDMYGDIEADEIIAKAMSLRRKSNGERMAKNLRKSNKEVQDTAKSSSNSIFIPRPFFQRLTDSIYRRLIIGSSNQIKLVGLISAARLLVRLYEENTTELPKDESIQHNIPLLSCHVGDWQPLDSDRVIVSTSSLSKEIFGCQKTSHTPPLINRMRTIYIVTPLNYDGNKVGGGYRGGGSDPLSRLVTKWRNLSTADIQDFAYITDNGFDLKYNGFYILYAKSSHPGAVWRQFYSARMRTNAFNSRHQVLINSTHSSRLIKLHTIHLQKDGLDLPIGMALFEDHTEALAMTEACSTAEIKKSTDSCPNNGLNSVVSTTTDTITDESTILGGLKSPKTLLINDETSQNNNTSERLNTLNFTIGASSNNNQNILPNCANMINSSLGRDGQSYPNLLEGAMNGMNNQLNMKLCMDGSILQSHANMISNNIAASFAKDSVELLLLYSFRSLPQKLQSELIHTISCLKFVNPDTFSAILRSSLDAACLPNTMNNHIQGVACSNLQSDRISIDQLSLQLRNIQGNLDLSSTSPSLLNSLVSYIPSIAGNSNIDNSSAGTFMSNGNSPNQGLWALLSTHTPNNQGNSVFSGGNSTISQNSNATMLSGLTNSQIIV</sequence>
<accession>B6ADV0</accession>
<dbReference type="Proteomes" id="UP000001460">
    <property type="component" value="Unassembled WGS sequence"/>
</dbReference>
<dbReference type="RefSeq" id="XP_002140740.1">
    <property type="nucleotide sequence ID" value="XM_002140704.1"/>
</dbReference>
<protein>
    <submittedName>
        <fullName evidence="1">Uncharacterized protein</fullName>
    </submittedName>
</protein>
<evidence type="ECO:0000313" key="1">
    <source>
        <dbReference type="EMBL" id="EEA06391.1"/>
    </source>
</evidence>
<evidence type="ECO:0000313" key="2">
    <source>
        <dbReference type="Proteomes" id="UP000001460"/>
    </source>
</evidence>
<dbReference type="OMA" id="CANMINS"/>
<proteinExistence type="predicted"/>
<keyword evidence="2" id="KW-1185">Reference proteome</keyword>
<dbReference type="EMBL" id="DS989729">
    <property type="protein sequence ID" value="EEA06391.1"/>
    <property type="molecule type" value="Genomic_DNA"/>
</dbReference>
<reference evidence="1" key="1">
    <citation type="submission" date="2008-06" db="EMBL/GenBank/DDBJ databases">
        <authorList>
            <person name="Lorenzi H."/>
            <person name="Inman J."/>
            <person name="Miller J."/>
            <person name="Schobel S."/>
            <person name="Amedeo P."/>
            <person name="Caler E.V."/>
            <person name="da Silva J."/>
        </authorList>
    </citation>
    <scope>NUCLEOTIDE SEQUENCE [LARGE SCALE GENOMIC DNA]</scope>
    <source>
        <strain evidence="1">RN66</strain>
    </source>
</reference>